<evidence type="ECO:0000313" key="1">
    <source>
        <dbReference type="EMBL" id="CAB4604584.1"/>
    </source>
</evidence>
<accession>A0A6J6GZW2</accession>
<protein>
    <submittedName>
        <fullName evidence="1">Unannotated protein</fullName>
    </submittedName>
</protein>
<organism evidence="1">
    <name type="scientific">freshwater metagenome</name>
    <dbReference type="NCBI Taxonomy" id="449393"/>
    <lineage>
        <taxon>unclassified sequences</taxon>
        <taxon>metagenomes</taxon>
        <taxon>ecological metagenomes</taxon>
    </lineage>
</organism>
<gene>
    <name evidence="1" type="ORF">UFOPK1808_01006</name>
</gene>
<sequence length="208" mass="21657">MDSAGELSGTIAQNFGDLPKTQANVAWNCKDGYTKVICVSYTVTSEVAVTGGTKAFEGASGSGIQTDVRILPALLIDMPFEADGTVLAASVGARYKRSVVKLASSVAKPKSSISLRFKSNPSPVVKKMSYTVSNARKATCSITGKAGSKTITLVKTVKSSSTGLISTSLTDATLRSKLKLSAGKKASLTITCTVGKKKVVKRVSQVLQ</sequence>
<name>A0A6J6GZW2_9ZZZZ</name>
<dbReference type="AlphaFoldDB" id="A0A6J6GZW2"/>
<reference evidence="1" key="1">
    <citation type="submission" date="2020-05" db="EMBL/GenBank/DDBJ databases">
        <authorList>
            <person name="Chiriac C."/>
            <person name="Salcher M."/>
            <person name="Ghai R."/>
            <person name="Kavagutti S V."/>
        </authorList>
    </citation>
    <scope>NUCLEOTIDE SEQUENCE</scope>
</reference>
<dbReference type="EMBL" id="CAEZUL010000117">
    <property type="protein sequence ID" value="CAB4604584.1"/>
    <property type="molecule type" value="Genomic_DNA"/>
</dbReference>
<proteinExistence type="predicted"/>